<dbReference type="EMBL" id="JBEZNA010000005">
    <property type="protein sequence ID" value="MEU9576411.1"/>
    <property type="molecule type" value="Genomic_DNA"/>
</dbReference>
<evidence type="ECO:0000256" key="2">
    <source>
        <dbReference type="ARBA" id="ARBA00023012"/>
    </source>
</evidence>
<reference evidence="8 9" key="1">
    <citation type="submission" date="2024-06" db="EMBL/GenBank/DDBJ databases">
        <title>The Natural Products Discovery Center: Release of the First 8490 Sequenced Strains for Exploring Actinobacteria Biosynthetic Diversity.</title>
        <authorList>
            <person name="Kalkreuter E."/>
            <person name="Kautsar S.A."/>
            <person name="Yang D."/>
            <person name="Bader C.D."/>
            <person name="Teijaro C.N."/>
            <person name="Fluegel L."/>
            <person name="Davis C.M."/>
            <person name="Simpson J.R."/>
            <person name="Lauterbach L."/>
            <person name="Steele A.D."/>
            <person name="Gui C."/>
            <person name="Meng S."/>
            <person name="Li G."/>
            <person name="Viehrig K."/>
            <person name="Ye F."/>
            <person name="Su P."/>
            <person name="Kiefer A.F."/>
            <person name="Nichols A."/>
            <person name="Cepeda A.J."/>
            <person name="Yan W."/>
            <person name="Fan B."/>
            <person name="Jiang Y."/>
            <person name="Adhikari A."/>
            <person name="Zheng C.-J."/>
            <person name="Schuster L."/>
            <person name="Cowan T.M."/>
            <person name="Smanski M.J."/>
            <person name="Chevrette M.G."/>
            <person name="De Carvalho L.P.S."/>
            <person name="Shen B."/>
        </authorList>
    </citation>
    <scope>NUCLEOTIDE SEQUENCE [LARGE SCALE GENOMIC DNA]</scope>
    <source>
        <strain evidence="8 9">NPDC048117</strain>
    </source>
</reference>
<evidence type="ECO:0000256" key="4">
    <source>
        <dbReference type="ARBA" id="ARBA00023125"/>
    </source>
</evidence>
<dbReference type="InterPro" id="IPR016032">
    <property type="entry name" value="Sig_transdc_resp-reg_C-effctor"/>
</dbReference>
<accession>A0ABV3EJN6</accession>
<dbReference type="InterPro" id="IPR023286">
    <property type="entry name" value="ABATE_dom_sf"/>
</dbReference>
<dbReference type="PANTHER" id="PTHR35807">
    <property type="entry name" value="TRANSCRIPTIONAL REGULATOR REDD-RELATED"/>
    <property type="match status" value="1"/>
</dbReference>
<dbReference type="Pfam" id="PF00486">
    <property type="entry name" value="Trans_reg_C"/>
    <property type="match status" value="1"/>
</dbReference>
<dbReference type="Pfam" id="PF11706">
    <property type="entry name" value="zf-CGNR"/>
    <property type="match status" value="1"/>
</dbReference>
<gene>
    <name evidence="8" type="ORF">AB0D95_03855</name>
</gene>
<dbReference type="InterPro" id="IPR021005">
    <property type="entry name" value="Znf_CGNR"/>
</dbReference>
<dbReference type="SMART" id="SM00862">
    <property type="entry name" value="Trans_reg_C"/>
    <property type="match status" value="1"/>
</dbReference>
<dbReference type="PROSITE" id="PS51755">
    <property type="entry name" value="OMPR_PHOB"/>
    <property type="match status" value="1"/>
</dbReference>
<dbReference type="Pfam" id="PF03704">
    <property type="entry name" value="BTAD"/>
    <property type="match status" value="1"/>
</dbReference>
<dbReference type="SMART" id="SM01043">
    <property type="entry name" value="BTAD"/>
    <property type="match status" value="1"/>
</dbReference>
<evidence type="ECO:0000259" key="7">
    <source>
        <dbReference type="PROSITE" id="PS51755"/>
    </source>
</evidence>
<dbReference type="InterPro" id="IPR010852">
    <property type="entry name" value="ABATE"/>
</dbReference>
<evidence type="ECO:0000313" key="9">
    <source>
        <dbReference type="Proteomes" id="UP001551584"/>
    </source>
</evidence>
<dbReference type="InterPro" id="IPR051677">
    <property type="entry name" value="AfsR-DnrI-RedD_regulator"/>
</dbReference>
<name>A0ABV3EJN6_9ACTN</name>
<evidence type="ECO:0000256" key="6">
    <source>
        <dbReference type="PROSITE-ProRule" id="PRU01091"/>
    </source>
</evidence>
<dbReference type="PANTHER" id="PTHR35807:SF1">
    <property type="entry name" value="TRANSCRIPTIONAL REGULATOR REDD"/>
    <property type="match status" value="1"/>
</dbReference>
<dbReference type="Gene3D" id="1.10.10.10">
    <property type="entry name" value="Winged helix-like DNA-binding domain superfamily/Winged helix DNA-binding domain"/>
    <property type="match status" value="1"/>
</dbReference>
<dbReference type="Pfam" id="PF07336">
    <property type="entry name" value="ABATE"/>
    <property type="match status" value="1"/>
</dbReference>
<dbReference type="InterPro" id="IPR001867">
    <property type="entry name" value="OmpR/PhoB-type_DNA-bd"/>
</dbReference>
<keyword evidence="4 6" id="KW-0238">DNA-binding</keyword>
<dbReference type="SUPFAM" id="SSF160904">
    <property type="entry name" value="Jann2411-like"/>
    <property type="match status" value="1"/>
</dbReference>
<feature type="DNA-binding region" description="OmpR/PhoB-type" evidence="6">
    <location>
        <begin position="1"/>
        <end position="91"/>
    </location>
</feature>
<dbReference type="CDD" id="cd15831">
    <property type="entry name" value="BTAD"/>
    <property type="match status" value="1"/>
</dbReference>
<dbReference type="RefSeq" id="WP_359268646.1">
    <property type="nucleotide sequence ID" value="NZ_JBEZNA010000005.1"/>
</dbReference>
<evidence type="ECO:0000313" key="8">
    <source>
        <dbReference type="EMBL" id="MEU9576411.1"/>
    </source>
</evidence>
<proteinExistence type="inferred from homology"/>
<comment type="similarity">
    <text evidence="1">Belongs to the AfsR/DnrI/RedD regulatory family.</text>
</comment>
<sequence length="454" mass="48951">MEFRLLGPFEARHDGRPVVVGGRRQERCLLAVLLLHADQAVPAERLMALMWGTSSGSPRATLHTYVGRLRASLAPFGVRILTRHSGYLVEGDGHTVDAREFTGLVGRAAAAGDPAERVRLYGDALALWGGPLLADVAYDELRDRLDGALGLGESRLTALELRAEAQLTMGLHERVAEDLAPFVRRLPGRERLVLAQMTALYRCGRRAEALELFGDTRVRLAEELGIGPGPALTELHGRMLRDDPRLDRPPAPLYAVRVGKEWLPWTTSGHPALEFCNTYAGWGSSGPLPGSDWLRRYSAFAVWSGHLGLADDHDVTRLLGHASRNPSEATAVLEAARAFRSRLYACLTDPGDAHAFRAVADAAQRAAALAVLTRGDGGLASWRLPPAAGLSLPVHAVALSAAELLMDPRRFTARRCPGADCGWLFLDEAGRRRWCSLATCGRSASPGGPGTAGQ</sequence>
<feature type="domain" description="OmpR/PhoB-type" evidence="7">
    <location>
        <begin position="1"/>
        <end position="91"/>
    </location>
</feature>
<organism evidence="8 9">
    <name type="scientific">Streptomyces chilikensis</name>
    <dbReference type="NCBI Taxonomy" id="1194079"/>
    <lineage>
        <taxon>Bacteria</taxon>
        <taxon>Bacillati</taxon>
        <taxon>Actinomycetota</taxon>
        <taxon>Actinomycetes</taxon>
        <taxon>Kitasatosporales</taxon>
        <taxon>Streptomycetaceae</taxon>
        <taxon>Streptomyces</taxon>
    </lineage>
</organism>
<evidence type="ECO:0000256" key="3">
    <source>
        <dbReference type="ARBA" id="ARBA00023015"/>
    </source>
</evidence>
<keyword evidence="2" id="KW-0902">Two-component regulatory system</keyword>
<dbReference type="Gene3D" id="1.25.40.10">
    <property type="entry name" value="Tetratricopeptide repeat domain"/>
    <property type="match status" value="1"/>
</dbReference>
<dbReference type="SUPFAM" id="SSF48452">
    <property type="entry name" value="TPR-like"/>
    <property type="match status" value="1"/>
</dbReference>
<dbReference type="Proteomes" id="UP001551584">
    <property type="component" value="Unassembled WGS sequence"/>
</dbReference>
<keyword evidence="5" id="KW-0804">Transcription</keyword>
<comment type="caution">
    <text evidence="8">The sequence shown here is derived from an EMBL/GenBank/DDBJ whole genome shotgun (WGS) entry which is preliminary data.</text>
</comment>
<evidence type="ECO:0000256" key="1">
    <source>
        <dbReference type="ARBA" id="ARBA00005820"/>
    </source>
</evidence>
<dbReference type="Gene3D" id="1.10.3300.10">
    <property type="entry name" value="Jann2411-like domain"/>
    <property type="match status" value="1"/>
</dbReference>
<evidence type="ECO:0000256" key="5">
    <source>
        <dbReference type="ARBA" id="ARBA00023163"/>
    </source>
</evidence>
<keyword evidence="3" id="KW-0805">Transcription regulation</keyword>
<dbReference type="InterPro" id="IPR011990">
    <property type="entry name" value="TPR-like_helical_dom_sf"/>
</dbReference>
<dbReference type="SUPFAM" id="SSF46894">
    <property type="entry name" value="C-terminal effector domain of the bipartite response regulators"/>
    <property type="match status" value="1"/>
</dbReference>
<dbReference type="InterPro" id="IPR036388">
    <property type="entry name" value="WH-like_DNA-bd_sf"/>
</dbReference>
<protein>
    <submittedName>
        <fullName evidence="8">BTAD domain-containing putative transcriptional regulator</fullName>
    </submittedName>
</protein>
<keyword evidence="9" id="KW-1185">Reference proteome</keyword>
<dbReference type="InterPro" id="IPR005158">
    <property type="entry name" value="BTAD"/>
</dbReference>